<accession>A0A418ZTA4</accession>
<dbReference type="InterPro" id="IPR002575">
    <property type="entry name" value="Aminoglycoside_PTrfase"/>
</dbReference>
<keyword evidence="3" id="KW-1185">Reference proteome</keyword>
<reference evidence="2 3" key="1">
    <citation type="submission" date="2018-09" db="EMBL/GenBank/DDBJ databases">
        <title>Paracoccus onubensis nov. sp. a moderate halophilic bacterium isolated from Gruta de las Maravillas (Aracena, Spain).</title>
        <authorList>
            <person name="Jurado V."/>
            <person name="Gutierrez-Patricio S."/>
            <person name="Gonzalez-Pimentel J.L."/>
            <person name="Laiz L."/>
            <person name="Saiz-Jimenez C."/>
        </authorList>
    </citation>
    <scope>NUCLEOTIDE SEQUENCE [LARGE SCALE GENOMIC DNA]</scope>
    <source>
        <strain evidence="2 3">DSM 19484</strain>
    </source>
</reference>
<evidence type="ECO:0000259" key="1">
    <source>
        <dbReference type="Pfam" id="PF01636"/>
    </source>
</evidence>
<dbReference type="AlphaFoldDB" id="A0A418ZTA4"/>
<comment type="caution">
    <text evidence="2">The sequence shown here is derived from an EMBL/GenBank/DDBJ whole genome shotgun (WGS) entry which is preliminary data.</text>
</comment>
<organism evidence="2 3">
    <name type="scientific">Paracoccus aestuarii</name>
    <dbReference type="NCBI Taxonomy" id="453842"/>
    <lineage>
        <taxon>Bacteria</taxon>
        <taxon>Pseudomonadati</taxon>
        <taxon>Pseudomonadota</taxon>
        <taxon>Alphaproteobacteria</taxon>
        <taxon>Rhodobacterales</taxon>
        <taxon>Paracoccaceae</taxon>
        <taxon>Paracoccus</taxon>
    </lineage>
</organism>
<proteinExistence type="predicted"/>
<dbReference type="Gene3D" id="3.90.1200.10">
    <property type="match status" value="2"/>
</dbReference>
<dbReference type="Proteomes" id="UP000285530">
    <property type="component" value="Unassembled WGS sequence"/>
</dbReference>
<dbReference type="Pfam" id="PF01636">
    <property type="entry name" value="APH"/>
    <property type="match status" value="2"/>
</dbReference>
<dbReference type="InterPro" id="IPR011009">
    <property type="entry name" value="Kinase-like_dom_sf"/>
</dbReference>
<dbReference type="SUPFAM" id="SSF56112">
    <property type="entry name" value="Protein kinase-like (PK-like)"/>
    <property type="match status" value="2"/>
</dbReference>
<dbReference type="RefSeq" id="WP_119886775.1">
    <property type="nucleotide sequence ID" value="NZ_CP067170.1"/>
</dbReference>
<feature type="domain" description="Aminoglycoside phosphotransferase" evidence="1">
    <location>
        <begin position="469"/>
        <end position="651"/>
    </location>
</feature>
<evidence type="ECO:0000313" key="3">
    <source>
        <dbReference type="Proteomes" id="UP000285530"/>
    </source>
</evidence>
<protein>
    <recommendedName>
        <fullName evidence="1">Aminoglycoside phosphotransferase domain-containing protein</fullName>
    </recommendedName>
</protein>
<dbReference type="OrthoDB" id="581471at2"/>
<dbReference type="EMBL" id="QZEV01000063">
    <property type="protein sequence ID" value="RJL01848.1"/>
    <property type="molecule type" value="Genomic_DNA"/>
</dbReference>
<feature type="domain" description="Aminoglycoside phosphotransferase" evidence="1">
    <location>
        <begin position="134"/>
        <end position="341"/>
    </location>
</feature>
<name>A0A418ZTA4_9RHOB</name>
<gene>
    <name evidence="2" type="ORF">D3P06_11950</name>
</gene>
<sequence>MLSPADRALCARDPALPGLAAVLDADRLSALAGQGALRPIYLRYKPGTSCVLGVVADDGAVLAAMTYPPARYAEVRARPSWWTGPDAVRFLDAICTALVPLSRDRHLKAARALRTPARRQAFLQALGLEGAGLTVLRYKPGRRLVMRADLPSGRVALIKAHGTRDFAGALAGAHHAGPPPMAVSRRFRCIVLPWIPGEVLDPARHGPEGFHQAGALIARLHGMAVPADLRPDAPDPRADAAAMAALLPDLAVAATADAVARALPGSPICAIHGDFSADQVVIGADGPRIIDWDRLAAGHPARDLGRFLARLDADAAMGAITPEVAQAAGAALLQGYGTVAALPDGIAPCRAAALLALLPEGFRARHPDWPALARALAARAALLVTPGLARAQDGDAMAAPLAQALRRPQADRPAVTLLRHKPGRRALLRYDLPGAAPILGKLRAKGPDRRTPALHRALRAAGLDGTAETGVPAALGEMGALWLQEMVPGRVLTDLLRPGGATDAARLAGRALARLHGVAPGALPASADRRWTLEDEYRVLDRALGQAATADPLAAPRIAGIRDAARQALAALPPEAPVGIHRDFYPDQILIDGGRAWILDLDLFTQGDPAIDLGNFLAHLDEQGLRAHGSITALEAQGEAFLSGYAARRPLDRPRIALLRRVSLARHIWLSRIIPGRGGTTEALMEHCAAWSWGLTEGDEGLGGLWPDGVMRAGITASDTFSFCRQSLTNEFSESNGRRS</sequence>
<evidence type="ECO:0000313" key="2">
    <source>
        <dbReference type="EMBL" id="RJL01848.1"/>
    </source>
</evidence>